<organism evidence="4 5">
    <name type="scientific">Reinekea forsetii</name>
    <dbReference type="NCBI Taxonomy" id="1336806"/>
    <lineage>
        <taxon>Bacteria</taxon>
        <taxon>Pseudomonadati</taxon>
        <taxon>Pseudomonadota</taxon>
        <taxon>Gammaproteobacteria</taxon>
        <taxon>Oceanospirillales</taxon>
        <taxon>Saccharospirillaceae</taxon>
        <taxon>Reinekea</taxon>
    </lineage>
</organism>
<feature type="transmembrane region" description="Helical" evidence="2">
    <location>
        <begin position="227"/>
        <end position="245"/>
    </location>
</feature>
<dbReference type="InterPro" id="IPR036734">
    <property type="entry name" value="Neur_chan_lig-bd_sf"/>
</dbReference>
<feature type="chain" id="PRO_5014603415" evidence="3">
    <location>
        <begin position="25"/>
        <end position="353"/>
    </location>
</feature>
<dbReference type="GO" id="GO:0005230">
    <property type="term" value="F:extracellular ligand-gated monoatomic ion channel activity"/>
    <property type="evidence" value="ECO:0007669"/>
    <property type="project" value="InterPro"/>
</dbReference>
<keyword evidence="3" id="KW-0732">Signal</keyword>
<dbReference type="GO" id="GO:0016020">
    <property type="term" value="C:membrane"/>
    <property type="evidence" value="ECO:0007669"/>
    <property type="project" value="UniProtKB-SubCell"/>
</dbReference>
<dbReference type="Gene3D" id="2.70.170.10">
    <property type="entry name" value="Neurotransmitter-gated ion-channel ligand-binding domain"/>
    <property type="match status" value="1"/>
</dbReference>
<protein>
    <submittedName>
        <fullName evidence="4">Putative membrane protein</fullName>
    </submittedName>
</protein>
<dbReference type="EMBL" id="CP011797">
    <property type="protein sequence ID" value="ATX76561.1"/>
    <property type="molecule type" value="Genomic_DNA"/>
</dbReference>
<accession>A0A2K8KRS0</accession>
<keyword evidence="5" id="KW-1185">Reference proteome</keyword>
<keyword evidence="2" id="KW-0812">Transmembrane</keyword>
<dbReference type="InterPro" id="IPR036719">
    <property type="entry name" value="Neuro-gated_channel_TM_sf"/>
</dbReference>
<evidence type="ECO:0000256" key="3">
    <source>
        <dbReference type="SAM" id="SignalP"/>
    </source>
</evidence>
<feature type="signal peptide" evidence="3">
    <location>
        <begin position="1"/>
        <end position="24"/>
    </location>
</feature>
<evidence type="ECO:0000256" key="1">
    <source>
        <dbReference type="ARBA" id="ARBA00004141"/>
    </source>
</evidence>
<keyword evidence="2" id="KW-1133">Transmembrane helix</keyword>
<evidence type="ECO:0000313" key="4">
    <source>
        <dbReference type="EMBL" id="ATX76561.1"/>
    </source>
</evidence>
<gene>
    <name evidence="4" type="ORF">REIFOR_01415</name>
</gene>
<sequence>MNQKLISVLFGFITVMLINGPVFANEAEQTDAFPVTVDLIMDEVSDISISRGQFRAVAEMLLSWTGNNVGLVGAPESRTLMGDAIDSYLAENFDPAIFVANAEGPREVMARSLTLFPDGRAELFEKFAVKLTFETAIPSYPFGDLDLHLELQSANHPLPGLAFEPRHFKFGHEEIAHEVVKGNWYLEGNRSEVDSVKSLSHGGKSHFSVAVFHIKVAHDFVDVAQKILIPLLSILLLSMFINRFSVIYETEDGGDNANWRIGGQLTLLLTLFALNFSLGDDIPATHYLTMIDALFVAVGIMVVFALVWGIYVIHVFQTGRVELGTKLEHKSNAVFMALAFVFMVWVSGFALLN</sequence>
<evidence type="ECO:0000313" key="5">
    <source>
        <dbReference type="Proteomes" id="UP000229757"/>
    </source>
</evidence>
<dbReference type="RefSeq" id="WP_145980250.1">
    <property type="nucleotide sequence ID" value="NZ_CP011797.1"/>
</dbReference>
<dbReference type="OrthoDB" id="1326189at2"/>
<feature type="transmembrane region" description="Helical" evidence="2">
    <location>
        <begin position="290"/>
        <end position="313"/>
    </location>
</feature>
<proteinExistence type="predicted"/>
<keyword evidence="2" id="KW-0472">Membrane</keyword>
<dbReference type="InterPro" id="IPR038050">
    <property type="entry name" value="Neuro_actylchol_rec"/>
</dbReference>
<feature type="transmembrane region" description="Helical" evidence="2">
    <location>
        <begin position="257"/>
        <end position="278"/>
    </location>
</feature>
<dbReference type="KEGG" id="rfo:REIFOR_01415"/>
<name>A0A2K8KRS0_9GAMM</name>
<comment type="subcellular location">
    <subcellularLocation>
        <location evidence="1">Membrane</location>
        <topology evidence="1">Multi-pass membrane protein</topology>
    </subcellularLocation>
</comment>
<reference evidence="4 5" key="1">
    <citation type="journal article" date="2017" name="Environ. Microbiol.">
        <title>Genomic and physiological analyses of 'Reinekea forsetii' reveal a versatile opportunistic lifestyle during spring algae blooms.</title>
        <authorList>
            <person name="Avci B."/>
            <person name="Hahnke R.L."/>
            <person name="Chafee M."/>
            <person name="Fischer T."/>
            <person name="Gruber-Vodicka H."/>
            <person name="Tegetmeyer H.E."/>
            <person name="Harder J."/>
            <person name="Fuchs B.M."/>
            <person name="Amann R.I."/>
            <person name="Teeling H."/>
        </authorList>
    </citation>
    <scope>NUCLEOTIDE SEQUENCE [LARGE SCALE GENOMIC DNA]</scope>
    <source>
        <strain evidence="4 5">Hel1_31_D35</strain>
    </source>
</reference>
<dbReference type="AlphaFoldDB" id="A0A2K8KRS0"/>
<feature type="transmembrane region" description="Helical" evidence="2">
    <location>
        <begin position="333"/>
        <end position="352"/>
    </location>
</feature>
<evidence type="ECO:0000256" key="2">
    <source>
        <dbReference type="SAM" id="Phobius"/>
    </source>
</evidence>
<dbReference type="Proteomes" id="UP000229757">
    <property type="component" value="Chromosome"/>
</dbReference>
<dbReference type="Gene3D" id="1.20.58.390">
    <property type="entry name" value="Neurotransmitter-gated ion-channel transmembrane domain"/>
    <property type="match status" value="1"/>
</dbReference>
<dbReference type="SUPFAM" id="SSF90112">
    <property type="entry name" value="Neurotransmitter-gated ion-channel transmembrane pore"/>
    <property type="match status" value="1"/>
</dbReference>